<dbReference type="SUPFAM" id="SSF53474">
    <property type="entry name" value="alpha/beta-Hydrolases"/>
    <property type="match status" value="1"/>
</dbReference>
<feature type="domain" description="AB hydrolase-1" evidence="1">
    <location>
        <begin position="27"/>
        <end position="252"/>
    </location>
</feature>
<dbReference type="GO" id="GO:0016020">
    <property type="term" value="C:membrane"/>
    <property type="evidence" value="ECO:0007669"/>
    <property type="project" value="TreeGrafter"/>
</dbReference>
<reference evidence="2 3" key="1">
    <citation type="submission" date="2016-03" db="EMBL/GenBank/DDBJ databases">
        <authorList>
            <person name="Ploux O."/>
        </authorList>
    </citation>
    <scope>NUCLEOTIDE SEQUENCE [LARGE SCALE GENOMIC DNA]</scope>
    <source>
        <strain evidence="2 3">UAMH 11012</strain>
    </source>
</reference>
<accession>A0A1L7X2N0</accession>
<dbReference type="PRINTS" id="PR00111">
    <property type="entry name" value="ABHYDROLASE"/>
</dbReference>
<dbReference type="EMBL" id="FJOG01000013">
    <property type="protein sequence ID" value="CZR59276.1"/>
    <property type="molecule type" value="Genomic_DNA"/>
</dbReference>
<evidence type="ECO:0000313" key="3">
    <source>
        <dbReference type="Proteomes" id="UP000184330"/>
    </source>
</evidence>
<sequence length="270" mass="28629">MSEDSRSYYHTTDNGSRIFVEESGSGPLMVLMHGLGGTTNAFQPLVSHYSSRFTMLRFDFPGSGFSTFKTPPSVPEFVESLRSILQSKGPEEVPVLVGHSLGSIIAMHYASQNPVKGLVLIGAGRSATHIPAAVAHITGLAAKAREGIEGMRDSTVTNNVAPSSSDLVRTVVRQMISSQSPLGYAATCEAICAKSHVDPHYAKIQCPTVLIAGDQDKISPLSRSEDLQKLIGGESNSVSLRVVHSGHQQVLEDTAGVVSAVDSLLVSLSK</sequence>
<dbReference type="Pfam" id="PF00561">
    <property type="entry name" value="Abhydrolase_1"/>
    <property type="match status" value="1"/>
</dbReference>
<dbReference type="PANTHER" id="PTHR43798:SF33">
    <property type="entry name" value="HYDROLASE, PUTATIVE (AFU_ORTHOLOGUE AFUA_2G14860)-RELATED"/>
    <property type="match status" value="1"/>
</dbReference>
<dbReference type="Proteomes" id="UP000184330">
    <property type="component" value="Unassembled WGS sequence"/>
</dbReference>
<dbReference type="OrthoDB" id="2498029at2759"/>
<evidence type="ECO:0000313" key="2">
    <source>
        <dbReference type="EMBL" id="CZR59276.1"/>
    </source>
</evidence>
<dbReference type="InterPro" id="IPR029058">
    <property type="entry name" value="AB_hydrolase_fold"/>
</dbReference>
<dbReference type="InterPro" id="IPR000073">
    <property type="entry name" value="AB_hydrolase_1"/>
</dbReference>
<proteinExistence type="predicted"/>
<dbReference type="STRING" id="576137.A0A1L7X2N0"/>
<name>A0A1L7X2N0_9HELO</name>
<dbReference type="Gene3D" id="3.40.50.1820">
    <property type="entry name" value="alpha/beta hydrolase"/>
    <property type="match status" value="1"/>
</dbReference>
<keyword evidence="3" id="KW-1185">Reference proteome</keyword>
<organism evidence="2 3">
    <name type="scientific">Phialocephala subalpina</name>
    <dbReference type="NCBI Taxonomy" id="576137"/>
    <lineage>
        <taxon>Eukaryota</taxon>
        <taxon>Fungi</taxon>
        <taxon>Dikarya</taxon>
        <taxon>Ascomycota</taxon>
        <taxon>Pezizomycotina</taxon>
        <taxon>Leotiomycetes</taxon>
        <taxon>Helotiales</taxon>
        <taxon>Mollisiaceae</taxon>
        <taxon>Phialocephala</taxon>
        <taxon>Phialocephala fortinii species complex</taxon>
    </lineage>
</organism>
<dbReference type="InterPro" id="IPR050266">
    <property type="entry name" value="AB_hydrolase_sf"/>
</dbReference>
<protein>
    <recommendedName>
        <fullName evidence="1">AB hydrolase-1 domain-containing protein</fullName>
    </recommendedName>
</protein>
<dbReference type="AlphaFoldDB" id="A0A1L7X2N0"/>
<dbReference type="PANTHER" id="PTHR43798">
    <property type="entry name" value="MONOACYLGLYCEROL LIPASE"/>
    <property type="match status" value="1"/>
</dbReference>
<gene>
    <name evidence="2" type="ORF">PAC_09168</name>
</gene>
<evidence type="ECO:0000259" key="1">
    <source>
        <dbReference type="Pfam" id="PF00561"/>
    </source>
</evidence>